<name>A0A395WB07_9FIRM</name>
<comment type="caution">
    <text evidence="2">The sequence shown here is derived from an EMBL/GenBank/DDBJ whole genome shotgun (WGS) entry which is preliminary data.</text>
</comment>
<proteinExistence type="predicted"/>
<keyword evidence="1" id="KW-1133">Transmembrane helix</keyword>
<keyword evidence="1" id="KW-0812">Transmembrane</keyword>
<dbReference type="GeneID" id="66578987"/>
<keyword evidence="1" id="KW-0472">Membrane</keyword>
<evidence type="ECO:0000256" key="1">
    <source>
        <dbReference type="SAM" id="Phobius"/>
    </source>
</evidence>
<dbReference type="EMBL" id="QRYQ01000003">
    <property type="protein sequence ID" value="RGU93195.1"/>
    <property type="molecule type" value="Genomic_DNA"/>
</dbReference>
<reference evidence="2 3" key="1">
    <citation type="submission" date="2018-08" db="EMBL/GenBank/DDBJ databases">
        <title>A genome reference for cultivated species of the human gut microbiota.</title>
        <authorList>
            <person name="Zou Y."/>
            <person name="Xue W."/>
            <person name="Luo G."/>
        </authorList>
    </citation>
    <scope>NUCLEOTIDE SEQUENCE [LARGE SCALE GENOMIC DNA]</scope>
    <source>
        <strain evidence="2 3">AF15-20</strain>
    </source>
</reference>
<dbReference type="RefSeq" id="WP_118324632.1">
    <property type="nucleotide sequence ID" value="NZ_QRYH01000004.1"/>
</dbReference>
<protein>
    <submittedName>
        <fullName evidence="2">Uncharacterized protein</fullName>
    </submittedName>
</protein>
<evidence type="ECO:0000313" key="3">
    <source>
        <dbReference type="Proteomes" id="UP000265489"/>
    </source>
</evidence>
<organism evidence="2 3">
    <name type="scientific">Holdemanella biformis</name>
    <dbReference type="NCBI Taxonomy" id="1735"/>
    <lineage>
        <taxon>Bacteria</taxon>
        <taxon>Bacillati</taxon>
        <taxon>Bacillota</taxon>
        <taxon>Erysipelotrichia</taxon>
        <taxon>Erysipelotrichales</taxon>
        <taxon>Erysipelotrichaceae</taxon>
        <taxon>Holdemanella</taxon>
    </lineage>
</organism>
<gene>
    <name evidence="2" type="ORF">DWW32_02370</name>
</gene>
<evidence type="ECO:0000313" key="2">
    <source>
        <dbReference type="EMBL" id="RGU93195.1"/>
    </source>
</evidence>
<dbReference type="Proteomes" id="UP000265489">
    <property type="component" value="Unassembled WGS sequence"/>
</dbReference>
<sequence length="194" mass="22281">MTLAEWHSTLFQFIEIVLSFLALVASIIAVILTYKNLSEMKKQLCEQQKQYFDQNRGNLIFYVQKSITGITHDLIIKNFGNSPAKLLSLKITPDLDWKKSGQSNIDDFNISKLNNIFLAPQQHIGTIFDFSNFNETELDVEICYSTCGQTFTEQYKVDLNYLHKVLSLEPQIKDELSALKQINKSLTSLSDKFI</sequence>
<accession>A0A395WB07</accession>
<dbReference type="AlphaFoldDB" id="A0A395WB07"/>
<feature type="transmembrane region" description="Helical" evidence="1">
    <location>
        <begin position="12"/>
        <end position="34"/>
    </location>
</feature>